<name>A0A517W2Q0_9PLAN</name>
<keyword evidence="4" id="KW-0378">Hydrolase</keyword>
<proteinExistence type="inferred from homology"/>
<dbReference type="GO" id="GO:0046872">
    <property type="term" value="F:metal ion binding"/>
    <property type="evidence" value="ECO:0007669"/>
    <property type="project" value="UniProtKB-KW"/>
</dbReference>
<gene>
    <name evidence="4" type="ORF">V144x_50280</name>
</gene>
<dbReference type="KEGG" id="gaw:V144x_50280"/>
<reference evidence="4 5" key="1">
    <citation type="submission" date="2019-03" db="EMBL/GenBank/DDBJ databases">
        <title>Deep-cultivation of Planctomycetes and their phenomic and genomic characterization uncovers novel biology.</title>
        <authorList>
            <person name="Wiegand S."/>
            <person name="Jogler M."/>
            <person name="Boedeker C."/>
            <person name="Pinto D."/>
            <person name="Vollmers J."/>
            <person name="Rivas-Marin E."/>
            <person name="Kohn T."/>
            <person name="Peeters S.H."/>
            <person name="Heuer A."/>
            <person name="Rast P."/>
            <person name="Oberbeckmann S."/>
            <person name="Bunk B."/>
            <person name="Jeske O."/>
            <person name="Meyerdierks A."/>
            <person name="Storesund J.E."/>
            <person name="Kallscheuer N."/>
            <person name="Luecker S."/>
            <person name="Lage O.M."/>
            <person name="Pohl T."/>
            <person name="Merkel B.J."/>
            <person name="Hornburger P."/>
            <person name="Mueller R.-W."/>
            <person name="Bruemmer F."/>
            <person name="Labrenz M."/>
            <person name="Spormann A.M."/>
            <person name="Op den Camp H."/>
            <person name="Overmann J."/>
            <person name="Amann R."/>
            <person name="Jetten M.S.M."/>
            <person name="Mascher T."/>
            <person name="Medema M.H."/>
            <person name="Devos D.P."/>
            <person name="Kaster A.-K."/>
            <person name="Ovreas L."/>
            <person name="Rohde M."/>
            <person name="Galperin M.Y."/>
            <person name="Jogler C."/>
        </authorList>
    </citation>
    <scope>NUCLEOTIDE SEQUENCE [LARGE SCALE GENOMIC DNA]</scope>
    <source>
        <strain evidence="4 5">V144</strain>
    </source>
</reference>
<organism evidence="4 5">
    <name type="scientific">Gimesia aquarii</name>
    <dbReference type="NCBI Taxonomy" id="2527964"/>
    <lineage>
        <taxon>Bacteria</taxon>
        <taxon>Pseudomonadati</taxon>
        <taxon>Planctomycetota</taxon>
        <taxon>Planctomycetia</taxon>
        <taxon>Planctomycetales</taxon>
        <taxon>Planctomycetaceae</taxon>
        <taxon>Gimesia</taxon>
    </lineage>
</organism>
<accession>A0A517W2Q0</accession>
<dbReference type="SUPFAM" id="SSF56529">
    <property type="entry name" value="FAH"/>
    <property type="match status" value="1"/>
</dbReference>
<dbReference type="Pfam" id="PF01557">
    <property type="entry name" value="FAA_hydrolase"/>
    <property type="match status" value="1"/>
</dbReference>
<evidence type="ECO:0000256" key="2">
    <source>
        <dbReference type="ARBA" id="ARBA00022723"/>
    </source>
</evidence>
<evidence type="ECO:0000256" key="1">
    <source>
        <dbReference type="ARBA" id="ARBA00010211"/>
    </source>
</evidence>
<evidence type="ECO:0000259" key="3">
    <source>
        <dbReference type="Pfam" id="PF01557"/>
    </source>
</evidence>
<sequence length="290" mass="32181">MKLAKVLLSSGERHVAIVEENQVRLLDLTQVENCHRLSDILYAPDPAGLANFLIDTELPPVPLNQLEFLAPLDHQEVWAAGVTYKRSQVARMEESEAAASHYDQVYTADRPELFFKATPSRVCGPNQPVRVRYDSQWSVPEPELALVVSPDLKLVGYTIGNDMSARDIEGENPLYLPQAKLYKQCCGLGPCILLHEEPLPREETKITLVIERGGEEVFQGTTSIEEMARGLEDLIEWLGKENEFPLGAILLTGTGIVPPDEFTLEDRDIVSIEINGIGTLINPIVKEASP</sequence>
<dbReference type="InterPro" id="IPR011234">
    <property type="entry name" value="Fumarylacetoacetase-like_C"/>
</dbReference>
<dbReference type="Gene3D" id="3.90.850.10">
    <property type="entry name" value="Fumarylacetoacetase-like, C-terminal domain"/>
    <property type="match status" value="1"/>
</dbReference>
<protein>
    <submittedName>
        <fullName evidence="4">Fumarylacetoacetate (FAA) hydrolase family protein</fullName>
    </submittedName>
</protein>
<dbReference type="AlphaFoldDB" id="A0A517W2Q0"/>
<evidence type="ECO:0000313" key="4">
    <source>
        <dbReference type="EMBL" id="QDT99517.1"/>
    </source>
</evidence>
<dbReference type="InterPro" id="IPR036663">
    <property type="entry name" value="Fumarylacetoacetase_C_sf"/>
</dbReference>
<dbReference type="EMBL" id="CP037920">
    <property type="protein sequence ID" value="QDT99517.1"/>
    <property type="molecule type" value="Genomic_DNA"/>
</dbReference>
<dbReference type="PANTHER" id="PTHR42796">
    <property type="entry name" value="FUMARYLACETOACETATE HYDROLASE DOMAIN-CONTAINING PROTEIN 2A-RELATED"/>
    <property type="match status" value="1"/>
</dbReference>
<dbReference type="RefSeq" id="WP_144989123.1">
    <property type="nucleotide sequence ID" value="NZ_CP037920.1"/>
</dbReference>
<evidence type="ECO:0000313" key="5">
    <source>
        <dbReference type="Proteomes" id="UP000318704"/>
    </source>
</evidence>
<dbReference type="GO" id="GO:0044281">
    <property type="term" value="P:small molecule metabolic process"/>
    <property type="evidence" value="ECO:0007669"/>
    <property type="project" value="UniProtKB-ARBA"/>
</dbReference>
<dbReference type="Proteomes" id="UP000318704">
    <property type="component" value="Chromosome"/>
</dbReference>
<dbReference type="PANTHER" id="PTHR42796:SF7">
    <property type="entry name" value="2-DEHYDRO-3-DEOXY-D-ARABINONATE DEHYDRATASE"/>
    <property type="match status" value="1"/>
</dbReference>
<dbReference type="InterPro" id="IPR051121">
    <property type="entry name" value="FAH"/>
</dbReference>
<dbReference type="GO" id="GO:0016787">
    <property type="term" value="F:hydrolase activity"/>
    <property type="evidence" value="ECO:0007669"/>
    <property type="project" value="UniProtKB-KW"/>
</dbReference>
<comment type="similarity">
    <text evidence="1">Belongs to the FAH family.</text>
</comment>
<feature type="domain" description="Fumarylacetoacetase-like C-terminal" evidence="3">
    <location>
        <begin position="95"/>
        <end position="285"/>
    </location>
</feature>
<keyword evidence="2" id="KW-0479">Metal-binding</keyword>